<keyword evidence="2" id="KW-1185">Reference proteome</keyword>
<dbReference type="Proteomes" id="UP000186817">
    <property type="component" value="Unassembled WGS sequence"/>
</dbReference>
<reference evidence="1 2" key="1">
    <citation type="submission" date="2016-02" db="EMBL/GenBank/DDBJ databases">
        <title>Genome analysis of coral dinoflagellate symbionts highlights evolutionary adaptations to a symbiotic lifestyle.</title>
        <authorList>
            <person name="Aranda M."/>
            <person name="Li Y."/>
            <person name="Liew Y.J."/>
            <person name="Baumgarten S."/>
            <person name="Simakov O."/>
            <person name="Wilson M."/>
            <person name="Piel J."/>
            <person name="Ashoor H."/>
            <person name="Bougouffa S."/>
            <person name="Bajic V.B."/>
            <person name="Ryu T."/>
            <person name="Ravasi T."/>
            <person name="Bayer T."/>
            <person name="Micklem G."/>
            <person name="Kim H."/>
            <person name="Bhak J."/>
            <person name="Lajeunesse T.C."/>
            <person name="Voolstra C.R."/>
        </authorList>
    </citation>
    <scope>NUCLEOTIDE SEQUENCE [LARGE SCALE GENOMIC DNA]</scope>
    <source>
        <strain evidence="1 2">CCMP2467</strain>
    </source>
</reference>
<dbReference type="OrthoDB" id="432234at2759"/>
<dbReference type="EMBL" id="LSRX01002081">
    <property type="protein sequence ID" value="OLP76266.1"/>
    <property type="molecule type" value="Genomic_DNA"/>
</dbReference>
<dbReference type="AlphaFoldDB" id="A0A1Q9C019"/>
<sequence>MYHAEFWQKCFPELFPYGDGVFGLRRATPLTFREWAAYLLERVELEYDVPVPAEESEPTLQALAVAGQQTDGGERETGVFHGVGAATASPGSSQTGGIDPVGGVTGGTTDRPGSTQTGGIDPVRCVTGGTESFCAAQYQPPAIARWRGDFNFIAVANDSWKRMELVRCASSYVRRRSFKQSLKTVLDCTSEKLSDAVRLLGEKANMVDVFRSSNVHADIKNALLDLHHFSSEIVGSDGARQQLRHEQSGAMLLRGGIDGFLTPNVADVRNPLMVVLHAGCVVHPDGGLDANGEAETFDVSLLDEDRGVGEAKWSGACCCCPHHGLLGQEPKMPSAKKMLELVAMNPVAQAQFFIVSMQLFLEHVLGIMPFDEQLRANGARGGCAWPDGVAATFMGGSFPAIYQLHGPIEEQARLSLHPHIVLHFVNRPSWRWLTSILRLETDEARARLAAWQEATLLAVESIMSSCASLLPLQLRENPRMDDVSLSPLPYTAKWQKSDRFDGELEEGFSEQGTVQGEVLRRPLVPVVEAYVDGHVRRAMDAAGDTKLKVRELPLTGAVMSRLPHYRLLPCEEGRCSCRICQKKSVEYDCLRTGAVQADVEAAAFRDAFCEDVRAVCCLAGHLHEHQSTCFKYAPEGSRRKPQHCRFNFTHFVSLPFMDEETGQTRLRVVARTGKEPKLPMWPGASPQELAGRIEVSASYFSDRIGLGSRVETSRKSANRGRVVTVQFNPREGQCYPDHVFHSMPVRGLVTIRVQTHNAYDALLSFLDIVVLGMTSTGRRSTAEMLAVYISHVQVGTLRTVCRSMAFVEFQRQGMADVPRVGDRMLSASQRQLRSLVLECIVEGIRAGIQTGFYTCDYSAKPAMTCGPVLKCLAHGMAQLEARLETEAAERQAQRVLAAFPAGQAPFNVPATGEEPLQGRFAEEERECRRRLCRLWTAANQAVMKGNCLMSMQ</sequence>
<proteinExistence type="predicted"/>
<name>A0A1Q9C019_SYMMI</name>
<organism evidence="1 2">
    <name type="scientific">Symbiodinium microadriaticum</name>
    <name type="common">Dinoflagellate</name>
    <name type="synonym">Zooxanthella microadriatica</name>
    <dbReference type="NCBI Taxonomy" id="2951"/>
    <lineage>
        <taxon>Eukaryota</taxon>
        <taxon>Sar</taxon>
        <taxon>Alveolata</taxon>
        <taxon>Dinophyceae</taxon>
        <taxon>Suessiales</taxon>
        <taxon>Symbiodiniaceae</taxon>
        <taxon>Symbiodinium</taxon>
    </lineage>
</organism>
<protein>
    <recommendedName>
        <fullName evidence="3">Helitron helicase-like domain-containing protein</fullName>
    </recommendedName>
</protein>
<gene>
    <name evidence="1" type="ORF">AK812_SmicGene43822</name>
</gene>
<accession>A0A1Q9C019</accession>
<evidence type="ECO:0000313" key="2">
    <source>
        <dbReference type="Proteomes" id="UP000186817"/>
    </source>
</evidence>
<evidence type="ECO:0000313" key="1">
    <source>
        <dbReference type="EMBL" id="OLP76266.1"/>
    </source>
</evidence>
<comment type="caution">
    <text evidence="1">The sequence shown here is derived from an EMBL/GenBank/DDBJ whole genome shotgun (WGS) entry which is preliminary data.</text>
</comment>
<evidence type="ECO:0008006" key="3">
    <source>
        <dbReference type="Google" id="ProtNLM"/>
    </source>
</evidence>